<dbReference type="STRING" id="1839801.Dform_00343"/>
<dbReference type="Pfam" id="PF03692">
    <property type="entry name" value="CxxCxxCC"/>
    <property type="match status" value="1"/>
</dbReference>
<protein>
    <submittedName>
        <fullName evidence="1">Zinc-or iron-chelating domain-containing protein</fullName>
    </submittedName>
</protein>
<organism evidence="1 2">
    <name type="scientific">Dehalogenimonas formicexedens</name>
    <dbReference type="NCBI Taxonomy" id="1839801"/>
    <lineage>
        <taxon>Bacteria</taxon>
        <taxon>Bacillati</taxon>
        <taxon>Chloroflexota</taxon>
        <taxon>Dehalococcoidia</taxon>
        <taxon>Dehalococcoidales</taxon>
        <taxon>Dehalococcoidaceae</taxon>
        <taxon>Dehalogenimonas</taxon>
    </lineage>
</organism>
<dbReference type="EMBL" id="CP018258">
    <property type="protein sequence ID" value="APV43703.1"/>
    <property type="molecule type" value="Genomic_DNA"/>
</dbReference>
<gene>
    <name evidence="1" type="ORF">Dform_00343</name>
</gene>
<keyword evidence="2" id="KW-1185">Reference proteome</keyword>
<reference evidence="2" key="1">
    <citation type="submission" date="2016-11" db="EMBL/GenBank/DDBJ databases">
        <title>Dehalogenimonas formicexedens sp. nov., a chlorinated alkane respiring bacterium isolated from contaminated groundwater.</title>
        <authorList>
            <person name="Key T.A."/>
            <person name="Bowman K.S."/>
            <person name="Lee I."/>
            <person name="Chun J."/>
            <person name="Albuquerque L."/>
            <person name="da Costa M.S."/>
            <person name="Rainey F.A."/>
            <person name="Moe W.M."/>
        </authorList>
    </citation>
    <scope>NUCLEOTIDE SEQUENCE [LARGE SCALE GENOMIC DNA]</scope>
    <source>
        <strain evidence="2">NSZ-14</strain>
    </source>
</reference>
<dbReference type="KEGG" id="dfo:Dform_00343"/>
<sequence length="263" mass="30695">MNYLIFVLYRFRKYSLYVKIHAIHMDIRKIIEQERRSFLPSASPIIPSSIGSLTEALLEQNWDSELTRHGNKRIIGIPRLRFNTSCADKADKAFIDFIPLYLVASFLKCERCGQCCRPNYLSWDLGVTISDAEAAQLQNVCRITKRRDKSYLKYPCPLLVENQCLRYSLRPFGCRCFPFNRWYDESTGEEGLGILMHCPAARKLYVVVNLFLEKLVKGNRELNTCLTLHDLEAAKHDFESRIISEEDQVYVNHRANVWRNSIM</sequence>
<dbReference type="InterPro" id="IPR005358">
    <property type="entry name" value="Puta_zinc/iron-chelating_dom"/>
</dbReference>
<proteinExistence type="predicted"/>
<evidence type="ECO:0000313" key="1">
    <source>
        <dbReference type="EMBL" id="APV43703.1"/>
    </source>
</evidence>
<evidence type="ECO:0000313" key="2">
    <source>
        <dbReference type="Proteomes" id="UP000185934"/>
    </source>
</evidence>
<dbReference type="AlphaFoldDB" id="A0A1P8F5F9"/>
<name>A0A1P8F5F9_9CHLR</name>
<accession>A0A1P8F5F9</accession>
<dbReference type="Proteomes" id="UP000185934">
    <property type="component" value="Chromosome"/>
</dbReference>